<accession>A0A930YEC1</accession>
<protein>
    <submittedName>
        <fullName evidence="2">2TM domain-containing protein</fullName>
    </submittedName>
</protein>
<keyword evidence="1" id="KW-0812">Transmembrane</keyword>
<sequence length="97" mass="10720">MSTANITLHDYETAERAMAHENATTGVVVHGIVTLLVAAGLIIINITLAPEFPWSAFAVGGMLIGLLAHWWFGYVKLDDQLTRQQEKTEARAAQMRR</sequence>
<evidence type="ECO:0000313" key="3">
    <source>
        <dbReference type="Proteomes" id="UP000640489"/>
    </source>
</evidence>
<feature type="transmembrane region" description="Helical" evidence="1">
    <location>
        <begin position="27"/>
        <end position="48"/>
    </location>
</feature>
<keyword evidence="1" id="KW-0472">Membrane</keyword>
<dbReference type="Proteomes" id="UP000640489">
    <property type="component" value="Unassembled WGS sequence"/>
</dbReference>
<proteinExistence type="predicted"/>
<dbReference type="RefSeq" id="WP_194706759.1">
    <property type="nucleotide sequence ID" value="NZ_JADKPN010000005.1"/>
</dbReference>
<name>A0A930YEC1_9ACTN</name>
<gene>
    <name evidence="2" type="ORF">ISU07_10575</name>
</gene>
<dbReference type="AlphaFoldDB" id="A0A930YEC1"/>
<evidence type="ECO:0000256" key="1">
    <source>
        <dbReference type="SAM" id="Phobius"/>
    </source>
</evidence>
<dbReference type="EMBL" id="JADKPN010000005">
    <property type="protein sequence ID" value="MBF4763573.1"/>
    <property type="molecule type" value="Genomic_DNA"/>
</dbReference>
<evidence type="ECO:0000313" key="2">
    <source>
        <dbReference type="EMBL" id="MBF4763573.1"/>
    </source>
</evidence>
<keyword evidence="3" id="KW-1185">Reference proteome</keyword>
<reference evidence="2" key="1">
    <citation type="submission" date="2020-11" db="EMBL/GenBank/DDBJ databases">
        <title>Nocardioides sp. nov., isolated from Soil of Cynanchum wilfordii Hemsley rhizosphere.</title>
        <authorList>
            <person name="Lee J.-S."/>
            <person name="Suh M.K."/>
            <person name="Kim J.-S."/>
        </authorList>
    </citation>
    <scope>NUCLEOTIDE SEQUENCE</scope>
    <source>
        <strain evidence="2">KCTC 19275</strain>
    </source>
</reference>
<keyword evidence="1" id="KW-1133">Transmembrane helix</keyword>
<organism evidence="2 3">
    <name type="scientific">Nocardioides islandensis</name>
    <dbReference type="NCBI Taxonomy" id="433663"/>
    <lineage>
        <taxon>Bacteria</taxon>
        <taxon>Bacillati</taxon>
        <taxon>Actinomycetota</taxon>
        <taxon>Actinomycetes</taxon>
        <taxon>Propionibacteriales</taxon>
        <taxon>Nocardioidaceae</taxon>
        <taxon>Nocardioides</taxon>
    </lineage>
</organism>
<comment type="caution">
    <text evidence="2">The sequence shown here is derived from an EMBL/GenBank/DDBJ whole genome shotgun (WGS) entry which is preliminary data.</text>
</comment>
<feature type="transmembrane region" description="Helical" evidence="1">
    <location>
        <begin position="54"/>
        <end position="75"/>
    </location>
</feature>